<dbReference type="InterPro" id="IPR000315">
    <property type="entry name" value="Znf_B-box"/>
</dbReference>
<dbReference type="SMART" id="SM00336">
    <property type="entry name" value="BBOX"/>
    <property type="match status" value="2"/>
</dbReference>
<protein>
    <recommendedName>
        <fullName evidence="2">B box-type domain-containing protein</fullName>
    </recommendedName>
</protein>
<dbReference type="SUPFAM" id="SSF57845">
    <property type="entry name" value="B-box zinc-binding domain"/>
    <property type="match status" value="1"/>
</dbReference>
<organism evidence="3 4">
    <name type="scientific">Mytilus coruscus</name>
    <name type="common">Sea mussel</name>
    <dbReference type="NCBI Taxonomy" id="42192"/>
    <lineage>
        <taxon>Eukaryota</taxon>
        <taxon>Metazoa</taxon>
        <taxon>Spiralia</taxon>
        <taxon>Lophotrochozoa</taxon>
        <taxon>Mollusca</taxon>
        <taxon>Bivalvia</taxon>
        <taxon>Autobranchia</taxon>
        <taxon>Pteriomorphia</taxon>
        <taxon>Mytilida</taxon>
        <taxon>Mytiloidea</taxon>
        <taxon>Mytilidae</taxon>
        <taxon>Mytilinae</taxon>
        <taxon>Mytilus</taxon>
    </lineage>
</organism>
<evidence type="ECO:0000259" key="2">
    <source>
        <dbReference type="PROSITE" id="PS50119"/>
    </source>
</evidence>
<dbReference type="GO" id="GO:0008270">
    <property type="term" value="F:zinc ion binding"/>
    <property type="evidence" value="ECO:0007669"/>
    <property type="project" value="UniProtKB-KW"/>
</dbReference>
<dbReference type="Gene3D" id="3.30.160.60">
    <property type="entry name" value="Classic Zinc Finger"/>
    <property type="match status" value="1"/>
</dbReference>
<evidence type="ECO:0000313" key="3">
    <source>
        <dbReference type="EMBL" id="CAC5414000.1"/>
    </source>
</evidence>
<dbReference type="PANTHER" id="PTHR25462:SF229">
    <property type="entry name" value="TRANSCRIPTION INTERMEDIARY FACTOR 1-BETA"/>
    <property type="match status" value="1"/>
</dbReference>
<keyword evidence="1" id="KW-0863">Zinc-finger</keyword>
<dbReference type="InterPro" id="IPR047153">
    <property type="entry name" value="TRIM45/56/19-like"/>
</dbReference>
<keyword evidence="1" id="KW-0862">Zinc</keyword>
<evidence type="ECO:0000313" key="4">
    <source>
        <dbReference type="Proteomes" id="UP000507470"/>
    </source>
</evidence>
<proteinExistence type="predicted"/>
<sequence>MVTANPVQIIQVHVGCQLCQGKNTIQWQCMNCQFLMCTSCKDNIHLRIAKDHTIIHIDDIEKLDSGESFNFSDVPCNQHANQVCCFYCRTCQTVVCLKCVMPVHNGHEFVDELEFLSKKKKLWEGHKNAVKKLGEQLSTAEPKLRKIKESETIIIHVTKDNRVIIGAKSPGPVLLVRGRRVVLVYQEGNHLKEYEHDSNINHYLTYHRSITSTSNGIFVIDRIDADRRGRVIALEERGNVIQIYCGHPDINTERKPFKPARMENNCHIPDLINKSVITCNIKCLQKEHDTNLENC</sequence>
<keyword evidence="4" id="KW-1185">Reference proteome</keyword>
<evidence type="ECO:0000256" key="1">
    <source>
        <dbReference type="PROSITE-ProRule" id="PRU00024"/>
    </source>
</evidence>
<dbReference type="OrthoDB" id="6112405at2759"/>
<dbReference type="EMBL" id="CACVKT020008308">
    <property type="protein sequence ID" value="CAC5414000.1"/>
    <property type="molecule type" value="Genomic_DNA"/>
</dbReference>
<keyword evidence="1" id="KW-0479">Metal-binding</keyword>
<dbReference type="PROSITE" id="PS50119">
    <property type="entry name" value="ZF_BBOX"/>
    <property type="match status" value="1"/>
</dbReference>
<reference evidence="3 4" key="1">
    <citation type="submission" date="2020-06" db="EMBL/GenBank/DDBJ databases">
        <authorList>
            <person name="Li R."/>
            <person name="Bekaert M."/>
        </authorList>
    </citation>
    <scope>NUCLEOTIDE SEQUENCE [LARGE SCALE GENOMIC DNA]</scope>
    <source>
        <strain evidence="4">wild</strain>
    </source>
</reference>
<name>A0A6J8E0M5_MYTCO</name>
<feature type="domain" description="B box-type" evidence="2">
    <location>
        <begin position="71"/>
        <end position="112"/>
    </location>
</feature>
<dbReference type="GO" id="GO:0061630">
    <property type="term" value="F:ubiquitin protein ligase activity"/>
    <property type="evidence" value="ECO:0007669"/>
    <property type="project" value="TreeGrafter"/>
</dbReference>
<gene>
    <name evidence="3" type="ORF">MCOR_46853</name>
</gene>
<dbReference type="Proteomes" id="UP000507470">
    <property type="component" value="Unassembled WGS sequence"/>
</dbReference>
<dbReference type="Pfam" id="PF00643">
    <property type="entry name" value="zf-B_box"/>
    <property type="match status" value="1"/>
</dbReference>
<dbReference type="PANTHER" id="PTHR25462">
    <property type="entry name" value="BONUS, ISOFORM C-RELATED"/>
    <property type="match status" value="1"/>
</dbReference>
<dbReference type="AlphaFoldDB" id="A0A6J8E0M5"/>
<dbReference type="GO" id="GO:0006513">
    <property type="term" value="P:protein monoubiquitination"/>
    <property type="evidence" value="ECO:0007669"/>
    <property type="project" value="TreeGrafter"/>
</dbReference>
<accession>A0A6J8E0M5</accession>